<feature type="coiled-coil region" evidence="2">
    <location>
        <begin position="45"/>
        <end position="81"/>
    </location>
</feature>
<dbReference type="Pfam" id="PF03538">
    <property type="entry name" value="VRP1"/>
    <property type="match status" value="1"/>
</dbReference>
<evidence type="ECO:0000313" key="3">
    <source>
        <dbReference type="EMBL" id="CFQ60144.1"/>
    </source>
</evidence>
<dbReference type="RefSeq" id="WP_023160368.1">
    <property type="nucleotide sequence ID" value="NZ_CGBR01000008.1"/>
</dbReference>
<proteinExistence type="predicted"/>
<sequence length="811" mass="91817">MPNKERHPVSTETNIEQEIKALNIAGLKTIFDVTAESPAQFIEQVVNAKGSVENAEILYQRAKDKVEEKNAEKRAQQLRNDPVLQGITKLSTLDEATPLRASAKSLADNNIPERAKQYVSPSSIQSMFSPGRYLCELYNVAQELHDGGNSLHIDNRRPDLQKLVLSNEQMEHEVSTLDILLSTLQGKINLSDLLTADTAKSGDDTFTLPYDDNLAIINAVLESKSISLRDIVTQLADNSTLQAVALTPALVQEQLGLNPASYDLLVNSDLSTSERLAHAAKLTIYQLNDLLNNIKVTDESQVLAVVSEYVRLQRQYSLSVDQFTAMIDTAHSSERLARLSGLFNLSQPQLEMLFSLSGKSEDWQKVTEADPLKVLAIFNELETTVQWMNEQKLDLPTLNAMLTTQYSATATPELFNFLSNIYHSIDVKQTDVEISKQNLCRALAAGFHLKTEVVAGLATWLESHDKEFSLEKFNQTVIKLFSNKPTLEKLELHSSFVIECQKLSQYVLIAQWAKLTAQDIAFLLQPKLFNGSEEPLQLELSLLRLLAEFKVWQQQVKVPVSEALRYFSLFSDHTDVDKLSSEINELEKKLEEENKNSEFIDTQYKELSNKIKPLETLVKKLDREAAIIESNIKIKLSDIRILMVSKDAGITIDEEKLKKLTNERVKLIDDLQSKTKDKQIKVQEIKELSLSLNLVNTQRIPFNKKREELQITIKNKKNTVDELTHSEESTLVKIHGWNHQQTNEFIYDVFTNKYPTKFIDISKLCKHINMCHQVKITSKYLLNLTSLASEMDNSKLKLVINLTAEGFIASL</sequence>
<keyword evidence="1" id="KW-0843">Virulence</keyword>
<feature type="coiled-coil region" evidence="2">
    <location>
        <begin position="657"/>
        <end position="726"/>
    </location>
</feature>
<protein>
    <submittedName>
        <fullName evidence="3">Putative insecticidal toxin complex protein</fullName>
    </submittedName>
</protein>
<feature type="coiled-coil region" evidence="2">
    <location>
        <begin position="576"/>
        <end position="624"/>
    </location>
</feature>
<evidence type="ECO:0000256" key="1">
    <source>
        <dbReference type="ARBA" id="ARBA00023026"/>
    </source>
</evidence>
<dbReference type="InterPro" id="IPR018003">
    <property type="entry name" value="Insecticidal_toxin/plasmid_vir"/>
</dbReference>
<dbReference type="EMBL" id="CGBR01000008">
    <property type="protein sequence ID" value="CFQ60144.1"/>
    <property type="molecule type" value="Genomic_DNA"/>
</dbReference>
<reference evidence="3 4" key="1">
    <citation type="submission" date="2015-03" db="EMBL/GenBank/DDBJ databases">
        <authorList>
            <person name="Murphy D."/>
        </authorList>
    </citation>
    <scope>NUCLEOTIDE SEQUENCE [LARGE SCALE GENOMIC DNA]</scope>
    <source>
        <strain evidence="3 4">IP26249</strain>
    </source>
</reference>
<organism evidence="3 4">
    <name type="scientific">Yersinia enterocolitica</name>
    <dbReference type="NCBI Taxonomy" id="630"/>
    <lineage>
        <taxon>Bacteria</taxon>
        <taxon>Pseudomonadati</taxon>
        <taxon>Pseudomonadota</taxon>
        <taxon>Gammaproteobacteria</taxon>
        <taxon>Enterobacterales</taxon>
        <taxon>Yersiniaceae</taxon>
        <taxon>Yersinia</taxon>
    </lineage>
</organism>
<name>A0A0H5GKA0_YEREN</name>
<evidence type="ECO:0000313" key="4">
    <source>
        <dbReference type="Proteomes" id="UP000048841"/>
    </source>
</evidence>
<dbReference type="AlphaFoldDB" id="A0A0H5GKA0"/>
<evidence type="ECO:0000256" key="2">
    <source>
        <dbReference type="SAM" id="Coils"/>
    </source>
</evidence>
<gene>
    <name evidence="3" type="ORF">ERS137941_01600</name>
</gene>
<dbReference type="Proteomes" id="UP000048841">
    <property type="component" value="Unassembled WGS sequence"/>
</dbReference>
<keyword evidence="2" id="KW-0175">Coiled coil</keyword>
<accession>A0A0H5GKA0</accession>